<evidence type="ECO:0000313" key="3">
    <source>
        <dbReference type="Proteomes" id="UP000053097"/>
    </source>
</evidence>
<protein>
    <recommendedName>
        <fullName evidence="1">Retrovirus-related Pol polyprotein from transposon TNT 1-94-like beta-barrel domain-containing protein</fullName>
    </recommendedName>
</protein>
<proteinExistence type="predicted"/>
<accession>A0A026W911</accession>
<keyword evidence="3" id="KW-1185">Reference proteome</keyword>
<name>A0A026W911_OOCBI</name>
<dbReference type="AlphaFoldDB" id="A0A026W911"/>
<dbReference type="Proteomes" id="UP000053097">
    <property type="component" value="Unassembled WGS sequence"/>
</dbReference>
<evidence type="ECO:0000313" key="2">
    <source>
        <dbReference type="EMBL" id="EZA52478.1"/>
    </source>
</evidence>
<organism evidence="2 3">
    <name type="scientific">Ooceraea biroi</name>
    <name type="common">Clonal raider ant</name>
    <name type="synonym">Cerapachys biroi</name>
    <dbReference type="NCBI Taxonomy" id="2015173"/>
    <lineage>
        <taxon>Eukaryota</taxon>
        <taxon>Metazoa</taxon>
        <taxon>Ecdysozoa</taxon>
        <taxon>Arthropoda</taxon>
        <taxon>Hexapoda</taxon>
        <taxon>Insecta</taxon>
        <taxon>Pterygota</taxon>
        <taxon>Neoptera</taxon>
        <taxon>Endopterygota</taxon>
        <taxon>Hymenoptera</taxon>
        <taxon>Apocrita</taxon>
        <taxon>Aculeata</taxon>
        <taxon>Formicoidea</taxon>
        <taxon>Formicidae</taxon>
        <taxon>Dorylinae</taxon>
        <taxon>Ooceraea</taxon>
    </lineage>
</organism>
<gene>
    <name evidence="2" type="ORF">X777_08593</name>
</gene>
<dbReference type="InterPro" id="IPR054722">
    <property type="entry name" value="PolX-like_BBD"/>
</dbReference>
<dbReference type="EMBL" id="KK107332">
    <property type="protein sequence ID" value="EZA52478.1"/>
    <property type="molecule type" value="Genomic_DNA"/>
</dbReference>
<reference evidence="2 3" key="1">
    <citation type="journal article" date="2014" name="Curr. Biol.">
        <title>The genome of the clonal raider ant Cerapachys biroi.</title>
        <authorList>
            <person name="Oxley P.R."/>
            <person name="Ji L."/>
            <person name="Fetter-Pruneda I."/>
            <person name="McKenzie S.K."/>
            <person name="Li C."/>
            <person name="Hu H."/>
            <person name="Zhang G."/>
            <person name="Kronauer D.J."/>
        </authorList>
    </citation>
    <scope>NUCLEOTIDE SEQUENCE [LARGE SCALE GENOMIC DNA]</scope>
</reference>
<feature type="domain" description="Retrovirus-related Pol polyprotein from transposon TNT 1-94-like beta-barrel" evidence="1">
    <location>
        <begin position="1"/>
        <end position="75"/>
    </location>
</feature>
<sequence length="106" mass="12131">MSPDEKIFHTYTKFTVPKIVKVGNKELLAAVGYGTVIVEMLINGTWKRNHLKVVWHVPELARNLFSVVSTLQKGFQFIADDKQCQIVKDNKIYIVEQAINKLPPYS</sequence>
<dbReference type="Pfam" id="PF22936">
    <property type="entry name" value="Pol_BBD"/>
    <property type="match status" value="1"/>
</dbReference>
<evidence type="ECO:0000259" key="1">
    <source>
        <dbReference type="Pfam" id="PF22936"/>
    </source>
</evidence>